<gene>
    <name evidence="2" type="ORF">NSU_pLA1062</name>
</gene>
<dbReference type="AlphaFoldDB" id="G6EKZ0"/>
<organism evidence="2 3">
    <name type="scientific">Novosphingobium pentaromativorans US6-1</name>
    <dbReference type="NCBI Taxonomy" id="1088721"/>
    <lineage>
        <taxon>Bacteria</taxon>
        <taxon>Pseudomonadati</taxon>
        <taxon>Pseudomonadota</taxon>
        <taxon>Alphaproteobacteria</taxon>
        <taxon>Sphingomonadales</taxon>
        <taxon>Sphingomonadaceae</taxon>
        <taxon>Novosphingobium</taxon>
    </lineage>
</organism>
<feature type="region of interest" description="Disordered" evidence="1">
    <location>
        <begin position="34"/>
        <end position="55"/>
    </location>
</feature>
<feature type="region of interest" description="Disordered" evidence="1">
    <location>
        <begin position="1"/>
        <end position="22"/>
    </location>
</feature>
<name>G6EKZ0_9SPHN</name>
<proteinExistence type="predicted"/>
<sequence length="55" mass="5667">MHSNVAASGIVPKNAGRQVPDGISISRQVRAIKTGTQRSGDQNGEPIALVAVTGR</sequence>
<dbReference type="EMBL" id="AGFM01000122">
    <property type="protein sequence ID" value="EHJ57956.1"/>
    <property type="molecule type" value="Genomic_DNA"/>
</dbReference>
<accession>G6EKZ0</accession>
<keyword evidence="2" id="KW-0614">Plasmid</keyword>
<protein>
    <submittedName>
        <fullName evidence="2">Uncharacterized protein</fullName>
    </submittedName>
</protein>
<evidence type="ECO:0000256" key="1">
    <source>
        <dbReference type="SAM" id="MobiDB-lite"/>
    </source>
</evidence>
<geneLocation type="plasmid" evidence="2">
    <name>pLA1</name>
</geneLocation>
<evidence type="ECO:0000313" key="3">
    <source>
        <dbReference type="Proteomes" id="UP000004030"/>
    </source>
</evidence>
<evidence type="ECO:0000313" key="2">
    <source>
        <dbReference type="EMBL" id="EHJ57956.1"/>
    </source>
</evidence>
<dbReference type="Proteomes" id="UP000004030">
    <property type="component" value="Unassembled WGS sequence"/>
</dbReference>
<comment type="caution">
    <text evidence="2">The sequence shown here is derived from an EMBL/GenBank/DDBJ whole genome shotgun (WGS) entry which is preliminary data.</text>
</comment>
<keyword evidence="3" id="KW-1185">Reference proteome</keyword>
<dbReference type="PATRIC" id="fig|1088721.3.peg.4915"/>
<reference evidence="2 3" key="1">
    <citation type="journal article" date="2012" name="J. Bacteriol.">
        <title>Genome sequence of benzo(a)pyrene-degrading bacterium Novosphingobium pentaromativorans US6-1.</title>
        <authorList>
            <person name="Luo Y.R."/>
            <person name="Kang S.G."/>
            <person name="Kim S.J."/>
            <person name="Kim M.R."/>
            <person name="Li N."/>
            <person name="Lee J.H."/>
            <person name="Kwon K.K."/>
        </authorList>
    </citation>
    <scope>NUCLEOTIDE SEQUENCE [LARGE SCALE GENOMIC DNA]</scope>
    <source>
        <strain evidence="2 3">US6-1</strain>
        <plasmid evidence="2">pLA1</plasmid>
    </source>
</reference>